<dbReference type="InterPro" id="IPR045076">
    <property type="entry name" value="MutS"/>
</dbReference>
<evidence type="ECO:0000256" key="3">
    <source>
        <dbReference type="ARBA" id="ARBA00023125"/>
    </source>
</evidence>
<organism evidence="7">
    <name type="scientific">Homavirus sp</name>
    <dbReference type="NCBI Taxonomy" id="2487769"/>
    <lineage>
        <taxon>Viruses</taxon>
        <taxon>Varidnaviria</taxon>
        <taxon>Bamfordvirae</taxon>
        <taxon>Nucleocytoviricota</taxon>
        <taxon>Megaviricetes</taxon>
        <taxon>Imitervirales</taxon>
        <taxon>Mimiviridae</taxon>
        <taxon>Klosneuvirinae</taxon>
    </lineage>
</organism>
<keyword evidence="5" id="KW-1133">Transmembrane helix</keyword>
<feature type="transmembrane region" description="Helical" evidence="5">
    <location>
        <begin position="157"/>
        <end position="186"/>
    </location>
</feature>
<dbReference type="PANTHER" id="PTHR11361:SF99">
    <property type="entry name" value="DNA MISMATCH REPAIR PROTEIN"/>
    <property type="match status" value="1"/>
</dbReference>
<keyword evidence="2" id="KW-0067">ATP-binding</keyword>
<evidence type="ECO:0000256" key="4">
    <source>
        <dbReference type="SAM" id="MobiDB-lite"/>
    </source>
</evidence>
<proteinExistence type="predicted"/>
<dbReference type="GO" id="GO:0006298">
    <property type="term" value="P:mismatch repair"/>
    <property type="evidence" value="ECO:0007669"/>
    <property type="project" value="InterPro"/>
</dbReference>
<dbReference type="PANTHER" id="PTHR11361">
    <property type="entry name" value="DNA MISMATCH REPAIR PROTEIN MUTS FAMILY MEMBER"/>
    <property type="match status" value="1"/>
</dbReference>
<dbReference type="InterPro" id="IPR027417">
    <property type="entry name" value="P-loop_NTPase"/>
</dbReference>
<keyword evidence="1" id="KW-0547">Nucleotide-binding</keyword>
<dbReference type="InterPro" id="IPR000432">
    <property type="entry name" value="DNA_mismatch_repair_MutS_C"/>
</dbReference>
<feature type="transmembrane region" description="Helical" evidence="5">
    <location>
        <begin position="117"/>
        <end position="137"/>
    </location>
</feature>
<evidence type="ECO:0000256" key="1">
    <source>
        <dbReference type="ARBA" id="ARBA00022741"/>
    </source>
</evidence>
<evidence type="ECO:0000313" key="7">
    <source>
        <dbReference type="EMBL" id="AYV82218.1"/>
    </source>
</evidence>
<dbReference type="SMART" id="SM00534">
    <property type="entry name" value="MUTSac"/>
    <property type="match status" value="1"/>
</dbReference>
<reference evidence="7" key="1">
    <citation type="submission" date="2018-10" db="EMBL/GenBank/DDBJ databases">
        <title>Hidden diversity of soil giant viruses.</title>
        <authorList>
            <person name="Schulz F."/>
            <person name="Alteio L."/>
            <person name="Goudeau D."/>
            <person name="Ryan E.M."/>
            <person name="Malmstrom R.R."/>
            <person name="Blanchard J."/>
            <person name="Woyke T."/>
        </authorList>
    </citation>
    <scope>NUCLEOTIDE SEQUENCE</scope>
    <source>
        <strain evidence="7">HOV1</strain>
    </source>
</reference>
<dbReference type="EMBL" id="MK072348">
    <property type="protein sequence ID" value="AYV82218.1"/>
    <property type="molecule type" value="Genomic_DNA"/>
</dbReference>
<dbReference type="Gene3D" id="3.40.50.300">
    <property type="entry name" value="P-loop containing nucleotide triphosphate hydrolases"/>
    <property type="match status" value="1"/>
</dbReference>
<gene>
    <name evidence="7" type="ORF">Homavirus17_6</name>
</gene>
<feature type="compositionally biased region" description="Polar residues" evidence="4">
    <location>
        <begin position="613"/>
        <end position="622"/>
    </location>
</feature>
<keyword evidence="5" id="KW-0812">Transmembrane</keyword>
<evidence type="ECO:0000256" key="5">
    <source>
        <dbReference type="SAM" id="Phobius"/>
    </source>
</evidence>
<protein>
    <recommendedName>
        <fullName evidence="6">DNA mismatch repair proteins mutS family domain-containing protein</fullName>
    </recommendedName>
</protein>
<keyword evidence="3" id="KW-0238">DNA-binding</keyword>
<accession>A0A3G5A4R4</accession>
<feature type="region of interest" description="Disordered" evidence="4">
    <location>
        <begin position="613"/>
        <end position="642"/>
    </location>
</feature>
<name>A0A3G5A4R4_9VIRU</name>
<dbReference type="Pfam" id="PF00488">
    <property type="entry name" value="MutS_V"/>
    <property type="match status" value="1"/>
</dbReference>
<feature type="compositionally biased region" description="Low complexity" evidence="4">
    <location>
        <begin position="624"/>
        <end position="642"/>
    </location>
</feature>
<evidence type="ECO:0000259" key="6">
    <source>
        <dbReference type="SMART" id="SM00534"/>
    </source>
</evidence>
<dbReference type="GO" id="GO:0030983">
    <property type="term" value="F:mismatched DNA binding"/>
    <property type="evidence" value="ECO:0007669"/>
    <property type="project" value="InterPro"/>
</dbReference>
<dbReference type="SUPFAM" id="SSF52540">
    <property type="entry name" value="P-loop containing nucleoside triphosphate hydrolases"/>
    <property type="match status" value="1"/>
</dbReference>
<evidence type="ECO:0000256" key="2">
    <source>
        <dbReference type="ARBA" id="ARBA00022840"/>
    </source>
</evidence>
<feature type="domain" description="DNA mismatch repair proteins mutS family" evidence="6">
    <location>
        <begin position="342"/>
        <end position="536"/>
    </location>
</feature>
<sequence length="662" mass="75881">MNHIQNNLLSDLEIYNKVVPAIDNTITIYGSTKFRELFQTMYYTPEYLIRRQTLLQQILTNTKNKKNIIKHLEKIKTLESNINWLFSDNKEEYQDMCITNTHTNIQEVISAKNYLKIYSPVFIIIVYLLIYMIFRYNNVNITVGEYFTSVYNGYKMFISYILTLIVSGENLISLLTNILATTYVFYQFYQMYNIIDSSVTHYKKCDNFSKKFHHIGLLVNSVKQIYKNDVFLLNEKKLIVKQLNEINQLYSLEKMKSIGSIVLLKQNCLEHEKLFNSILQYVGIIDSFISISKLISYGYSFPQFDFAKYSSGPYININNLFLPYVTDQVFNNCEMGSTIEEPNNVILTGPNTSGKSTYIRNTMLVILLSQTLGVAPCSNIQFTPFQYIFTYLDIPNIARNKESLFEAELMRCIEYCNVVENLEEDQYVFTVMDELFTGTNPKEGVSASYGVCEYLSQFNNNLMIVTTHFSELTELANKYPTKFKNMSFSVAKLQNGSFYRSYKIENGANNQHIAIELLAQKGYNGVIVQKALNKLNELDYIDKNMINSSMNKTSVINLPVNKTPIINSSMINLPVYNSFVNNTSMVNSNGIDPPKLNSINVSKISIDSNLFNTSSSPNSPKRFNSPNQSNLSNSSQSSNLSHLSHSIDTSKLSKLSKLSDLL</sequence>
<dbReference type="GO" id="GO:0005524">
    <property type="term" value="F:ATP binding"/>
    <property type="evidence" value="ECO:0007669"/>
    <property type="project" value="UniProtKB-KW"/>
</dbReference>
<dbReference type="GO" id="GO:0140664">
    <property type="term" value="F:ATP-dependent DNA damage sensor activity"/>
    <property type="evidence" value="ECO:0007669"/>
    <property type="project" value="InterPro"/>
</dbReference>
<keyword evidence="5" id="KW-0472">Membrane</keyword>